<keyword evidence="3" id="KW-1185">Reference proteome</keyword>
<organism evidence="2 3">
    <name type="scientific">Vibrio qingdaonensis</name>
    <dbReference type="NCBI Taxonomy" id="2829491"/>
    <lineage>
        <taxon>Bacteria</taxon>
        <taxon>Pseudomonadati</taxon>
        <taxon>Pseudomonadota</taxon>
        <taxon>Gammaproteobacteria</taxon>
        <taxon>Vibrionales</taxon>
        <taxon>Vibrionaceae</taxon>
        <taxon>Vibrio</taxon>
    </lineage>
</organism>
<feature type="transmembrane region" description="Helical" evidence="1">
    <location>
        <begin position="20"/>
        <end position="38"/>
    </location>
</feature>
<dbReference type="SUPFAM" id="SSF53300">
    <property type="entry name" value="vWA-like"/>
    <property type="match status" value="1"/>
</dbReference>
<evidence type="ECO:0000313" key="2">
    <source>
        <dbReference type="EMBL" id="MCW8344508.1"/>
    </source>
</evidence>
<dbReference type="InterPro" id="IPR036465">
    <property type="entry name" value="vWFA_dom_sf"/>
</dbReference>
<keyword evidence="1" id="KW-1133">Transmembrane helix</keyword>
<dbReference type="Proteomes" id="UP001155587">
    <property type="component" value="Unassembled WGS sequence"/>
</dbReference>
<proteinExistence type="predicted"/>
<keyword evidence="1" id="KW-0812">Transmembrane</keyword>
<protein>
    <submittedName>
        <fullName evidence="2">Pilus assembly protein TadG</fullName>
    </submittedName>
</protein>
<reference evidence="2" key="1">
    <citation type="submission" date="2022-02" db="EMBL/GenBank/DDBJ databases">
        <title>Vibrio sp. nov, a new bacterium isolated from seawater.</title>
        <authorList>
            <person name="Yuan Y."/>
        </authorList>
    </citation>
    <scope>NUCLEOTIDE SEQUENCE</scope>
    <source>
        <strain evidence="2">ZSDZ65</strain>
    </source>
</reference>
<gene>
    <name evidence="2" type="ORF">MD535_00510</name>
</gene>
<dbReference type="AlphaFoldDB" id="A0A9X3CJB1"/>
<dbReference type="RefSeq" id="WP_265672931.1">
    <property type="nucleotide sequence ID" value="NZ_JAKRRY010000001.1"/>
</dbReference>
<comment type="caution">
    <text evidence="2">The sequence shown here is derived from an EMBL/GenBank/DDBJ whole genome shotgun (WGS) entry which is preliminary data.</text>
</comment>
<name>A0A9X3CJB1_9VIBR</name>
<keyword evidence="1" id="KW-0472">Membrane</keyword>
<evidence type="ECO:0000313" key="3">
    <source>
        <dbReference type="Proteomes" id="UP001155587"/>
    </source>
</evidence>
<dbReference type="Gene3D" id="3.40.50.410">
    <property type="entry name" value="von Willebrand factor, type A domain"/>
    <property type="match status" value="1"/>
</dbReference>
<accession>A0A9X3CJB1</accession>
<evidence type="ECO:0000256" key="1">
    <source>
        <dbReference type="SAM" id="Phobius"/>
    </source>
</evidence>
<sequence>MKYLNALKTNRMKRQQGIAAVWMAFTLVPILGVTFWAVEGTRYIQETNRLRDAAKAASIAETIEDKRDSYGVDEQRISDAYIHDYVRNIQVSNVAVEWVHQPQTDTQDEYIEYSVNATTTHNSWFASNLIPSFDTTEDLNGIGVAKKYPIILGDKNIDIVFVSDFSGSMSWQWGSNSSCTSSNCKIADLKVAVKAIADKLLCSDVSVDAVTGEDVCNDDDQGGLSSKLDNRIAIVPFNIRTRETNNSGTEFAVSQLRYRDDVSTSDSERSYEQVNWNKWRKYSSEDIYDCADDQSDCPNQRSGERKQAQRLVSIFDIDDDDDRSYHADVYDYVNFSLTVNEMFDSTFPSLKTKYRVSENELYRGYGSSSDGQFFNIDLTSNRDDIDQIDDMFASGSTAAFQGMLRGFQHLAAGKPDTTDENELATYDEKIKMVIVLSDGVESPNNGILSALVTEGMCDKAREEIPGLYIAVIGIDFQASEQSGFQDCVIDVDEDIIDVTDTDDFIEVLEELIKKGSRGTGVTRLYG</sequence>
<dbReference type="EMBL" id="JAKRRY010000001">
    <property type="protein sequence ID" value="MCW8344508.1"/>
    <property type="molecule type" value="Genomic_DNA"/>
</dbReference>